<evidence type="ECO:0000256" key="10">
    <source>
        <dbReference type="SAM" id="MobiDB-lite"/>
    </source>
</evidence>
<dbReference type="PANTHER" id="PTHR12860:SF0">
    <property type="entry name" value="SIGNAL RECOGNITION PARTICLE SUBUNIT SRP68"/>
    <property type="match status" value="1"/>
</dbReference>
<dbReference type="CDD" id="cd15481">
    <property type="entry name" value="SRP68-RBD"/>
    <property type="match status" value="1"/>
</dbReference>
<keyword evidence="6" id="KW-0733">Signal recognition particle</keyword>
<evidence type="ECO:0000256" key="1">
    <source>
        <dbReference type="ARBA" id="ARBA00004496"/>
    </source>
</evidence>
<keyword evidence="12" id="KW-1185">Reference proteome</keyword>
<dbReference type="OrthoDB" id="10255118at2759"/>
<reference evidence="11 12" key="1">
    <citation type="journal article" date="2016" name="Genome Biol. Evol.">
        <title>Divergent and convergent evolution of fungal pathogenicity.</title>
        <authorList>
            <person name="Shang Y."/>
            <person name="Xiao G."/>
            <person name="Zheng P."/>
            <person name="Cen K."/>
            <person name="Zhan S."/>
            <person name="Wang C."/>
        </authorList>
    </citation>
    <scope>NUCLEOTIDE SEQUENCE [LARGE SCALE GENOMIC DNA]</scope>
    <source>
        <strain evidence="11 12">RCEF 264</strain>
    </source>
</reference>
<dbReference type="Proteomes" id="UP000076874">
    <property type="component" value="Unassembled WGS sequence"/>
</dbReference>
<feature type="compositionally biased region" description="Low complexity" evidence="10">
    <location>
        <begin position="693"/>
        <end position="704"/>
    </location>
</feature>
<dbReference type="GO" id="GO:0005730">
    <property type="term" value="C:nucleolus"/>
    <property type="evidence" value="ECO:0007669"/>
    <property type="project" value="UniProtKB-SubCell"/>
</dbReference>
<dbReference type="InterPro" id="IPR038253">
    <property type="entry name" value="SRP68_N_sf"/>
</dbReference>
<name>A0A167PFT7_9HYPO</name>
<dbReference type="GO" id="GO:0005786">
    <property type="term" value="C:signal recognition particle, endoplasmic reticulum targeting"/>
    <property type="evidence" value="ECO:0007669"/>
    <property type="project" value="UniProtKB-KW"/>
</dbReference>
<dbReference type="Gene3D" id="1.10.3450.40">
    <property type="entry name" value="Signal recognition particle, SRP68 subunit, RNA-binding domain"/>
    <property type="match status" value="1"/>
</dbReference>
<evidence type="ECO:0000256" key="7">
    <source>
        <dbReference type="ARBA" id="ARBA00023242"/>
    </source>
</evidence>
<dbReference type="InterPro" id="IPR026258">
    <property type="entry name" value="SRP68"/>
</dbReference>
<keyword evidence="4" id="KW-0963">Cytoplasm</keyword>
<feature type="region of interest" description="Disordered" evidence="10">
    <location>
        <begin position="693"/>
        <end position="713"/>
    </location>
</feature>
<evidence type="ECO:0000256" key="6">
    <source>
        <dbReference type="ARBA" id="ARBA00023135"/>
    </source>
</evidence>
<dbReference type="Pfam" id="PF16969">
    <property type="entry name" value="SRP68"/>
    <property type="match status" value="1"/>
</dbReference>
<evidence type="ECO:0000256" key="4">
    <source>
        <dbReference type="ARBA" id="ARBA00022490"/>
    </source>
</evidence>
<comment type="similarity">
    <text evidence="3">Belongs to the SRP68 family.</text>
</comment>
<keyword evidence="5" id="KW-0694">RNA-binding</keyword>
<feature type="region of interest" description="Disordered" evidence="10">
    <location>
        <begin position="591"/>
        <end position="621"/>
    </location>
</feature>
<dbReference type="PANTHER" id="PTHR12860">
    <property type="entry name" value="SIGNAL RECOGNITION PARTICLE 68 KDA PROTEIN"/>
    <property type="match status" value="1"/>
</dbReference>
<gene>
    <name evidence="11" type="ORF">SPI_07620</name>
</gene>
<dbReference type="InterPro" id="IPR034652">
    <property type="entry name" value="SRP68-RBD"/>
</dbReference>
<dbReference type="GO" id="GO:0030942">
    <property type="term" value="F:endoplasmic reticulum signal peptide binding"/>
    <property type="evidence" value="ECO:0007669"/>
    <property type="project" value="InterPro"/>
</dbReference>
<evidence type="ECO:0000256" key="2">
    <source>
        <dbReference type="ARBA" id="ARBA00004604"/>
    </source>
</evidence>
<dbReference type="GO" id="GO:0005047">
    <property type="term" value="F:signal recognition particle binding"/>
    <property type="evidence" value="ECO:0007669"/>
    <property type="project" value="InterPro"/>
</dbReference>
<comment type="caution">
    <text evidence="11">The sequence shown here is derived from an EMBL/GenBank/DDBJ whole genome shotgun (WGS) entry which is preliminary data.</text>
</comment>
<evidence type="ECO:0000256" key="8">
    <source>
        <dbReference type="ARBA" id="ARBA00023274"/>
    </source>
</evidence>
<dbReference type="EMBL" id="AZHD01000016">
    <property type="protein sequence ID" value="OAA56613.1"/>
    <property type="molecule type" value="Genomic_DNA"/>
</dbReference>
<proteinExistence type="inferred from homology"/>
<protein>
    <recommendedName>
        <fullName evidence="9">Signal recognition particle subunit SRP68</fullName>
    </recommendedName>
</protein>
<dbReference type="GO" id="GO:0008312">
    <property type="term" value="F:7S RNA binding"/>
    <property type="evidence" value="ECO:0007669"/>
    <property type="project" value="InterPro"/>
</dbReference>
<accession>A0A167PFT7</accession>
<dbReference type="STRING" id="1081102.A0A167PFT7"/>
<keyword evidence="8" id="KW-0687">Ribonucleoprotein</keyword>
<evidence type="ECO:0000313" key="12">
    <source>
        <dbReference type="Proteomes" id="UP000076874"/>
    </source>
</evidence>
<sequence>MDITQFIVASRDKALLYGDHNTYRSQLAHRLLNCRKRLRVATRHRGKYNHNANKIKPEQVAEDVNYARLQLLTAERAYAQAMAMKAAHTANKKGITGHTRSHIVSRLDKAAKYAEALVLALDDDRSGAGAVDRLEARAYAALLRGAAAFEKQSWPLCLANYAAVWAVYRALSSTSPARADVFRDLLTETIEPSLRYAAYQLKMPRSKPLPIIAREALLSATGGAKAAAVAATPDTASLVAAVNELDPSVLQPPTTATAAEAAPEAAPMAAGTAVAAAAAAGGGGVVASTRTLTWRARAVTIEDAAIASAWAALDVAKARLAAQLDEKTKAAGGGGARGSGRRSMAPKDMAAAYDDVLTASQDTVDATKAALDDLRNEGVPPSDPSMQVLYVARTAAHYELISDRIGRNRVLTGPHDGALVHLDAAYKKRKMASKKKTTTATAAAAAAPRPEAPGRFLARLKEKVVLYDGTLQSLETVKELPGVAADAALAAQLDATAQYFVALKSLAIARSHTVAGQAANALALVKHAYDQCTAAAPVLTQADKNSGSGSDAPATALRSLHVTAADVQFLLDLLQTELQRARALVDIANSNKKNNGESSSSPSSSSLSVRPPPLAETLAEYPPGPVDLDNIVAYPPRLEAMPVKPIFLDIAWNYIAYPSRAAGGGGGGSGSVAAASAATVKSGLVTAAANAAQHASAQPEQQQQKRGWFGFKR</sequence>
<keyword evidence="7" id="KW-0539">Nucleus</keyword>
<evidence type="ECO:0000256" key="9">
    <source>
        <dbReference type="ARBA" id="ARBA00029498"/>
    </source>
</evidence>
<comment type="subcellular location">
    <subcellularLocation>
        <location evidence="1">Cytoplasm</location>
    </subcellularLocation>
    <subcellularLocation>
        <location evidence="2">Nucleus</location>
        <location evidence="2">Nucleolus</location>
    </subcellularLocation>
</comment>
<organism evidence="11 12">
    <name type="scientific">Niveomyces insectorum RCEF 264</name>
    <dbReference type="NCBI Taxonomy" id="1081102"/>
    <lineage>
        <taxon>Eukaryota</taxon>
        <taxon>Fungi</taxon>
        <taxon>Dikarya</taxon>
        <taxon>Ascomycota</taxon>
        <taxon>Pezizomycotina</taxon>
        <taxon>Sordariomycetes</taxon>
        <taxon>Hypocreomycetidae</taxon>
        <taxon>Hypocreales</taxon>
        <taxon>Cordycipitaceae</taxon>
        <taxon>Niveomyces</taxon>
    </lineage>
</organism>
<feature type="compositionally biased region" description="Low complexity" evidence="10">
    <location>
        <begin position="598"/>
        <end position="609"/>
    </location>
</feature>
<dbReference type="GO" id="GO:0006614">
    <property type="term" value="P:SRP-dependent cotranslational protein targeting to membrane"/>
    <property type="evidence" value="ECO:0007669"/>
    <property type="project" value="InterPro"/>
</dbReference>
<evidence type="ECO:0000256" key="3">
    <source>
        <dbReference type="ARBA" id="ARBA00009352"/>
    </source>
</evidence>
<evidence type="ECO:0000313" key="11">
    <source>
        <dbReference type="EMBL" id="OAA56613.1"/>
    </source>
</evidence>
<dbReference type="AlphaFoldDB" id="A0A167PFT7"/>
<evidence type="ECO:0000256" key="5">
    <source>
        <dbReference type="ARBA" id="ARBA00022884"/>
    </source>
</evidence>